<evidence type="ECO:0000313" key="2">
    <source>
        <dbReference type="Proteomes" id="UP000295097"/>
    </source>
</evidence>
<dbReference type="EMBL" id="SMAR01000018">
    <property type="protein sequence ID" value="TCT37454.1"/>
    <property type="molecule type" value="Genomic_DNA"/>
</dbReference>
<proteinExistence type="predicted"/>
<dbReference type="AlphaFoldDB" id="A0A4R3NP96"/>
<accession>A0A4R3NP96</accession>
<protein>
    <submittedName>
        <fullName evidence="1">Uncharacterized protein</fullName>
    </submittedName>
</protein>
<keyword evidence="2" id="KW-1185">Reference proteome</keyword>
<reference evidence="1 2" key="1">
    <citation type="submission" date="2019-03" db="EMBL/GenBank/DDBJ databases">
        <title>Freshwater and sediment microbial communities from various areas in North America, analyzing microbe dynamics in response to fracking.</title>
        <authorList>
            <person name="Lamendella R."/>
        </authorList>
    </citation>
    <scope>NUCLEOTIDE SEQUENCE [LARGE SCALE GENOMIC DNA]</scope>
    <source>
        <strain evidence="1 2">175.2</strain>
    </source>
</reference>
<dbReference type="Proteomes" id="UP000295097">
    <property type="component" value="Unassembled WGS sequence"/>
</dbReference>
<evidence type="ECO:0000313" key="1">
    <source>
        <dbReference type="EMBL" id="TCT37454.1"/>
    </source>
</evidence>
<dbReference type="OrthoDB" id="5453597at2"/>
<dbReference type="InterPro" id="IPR036388">
    <property type="entry name" value="WH-like_DNA-bd_sf"/>
</dbReference>
<name>A0A4R3NP96_9HYPH</name>
<comment type="caution">
    <text evidence="1">The sequence shown here is derived from an EMBL/GenBank/DDBJ whole genome shotgun (WGS) entry which is preliminary data.</text>
</comment>
<sequence>MSDERTTHAPGELLIKVLHHLRDGVCLTIDTLENDLGLTRRQISKTMSKLIMRGFVERAEVGCYQLTAEGVKARDEGVVLTSGPTGPHTGKASRPWRDTLRQRAWATMRMSASFTLGDIVVAASRNDRDATSNAGRYVRALVQAGYVIEMPIRQKGTRITSNGFKRYRLVRNTGPVAPVYRPGKHTIYDYNLREDVSCDKNN</sequence>
<organism evidence="1 2">
    <name type="scientific">Martelella mediterranea</name>
    <dbReference type="NCBI Taxonomy" id="293089"/>
    <lineage>
        <taxon>Bacteria</taxon>
        <taxon>Pseudomonadati</taxon>
        <taxon>Pseudomonadota</taxon>
        <taxon>Alphaproteobacteria</taxon>
        <taxon>Hyphomicrobiales</taxon>
        <taxon>Aurantimonadaceae</taxon>
        <taxon>Martelella</taxon>
    </lineage>
</organism>
<dbReference type="InterPro" id="IPR036390">
    <property type="entry name" value="WH_DNA-bd_sf"/>
</dbReference>
<gene>
    <name evidence="1" type="ORF">EDC90_101831</name>
</gene>
<dbReference type="SUPFAM" id="SSF46785">
    <property type="entry name" value="Winged helix' DNA-binding domain"/>
    <property type="match status" value="1"/>
</dbReference>
<dbReference type="RefSeq" id="WP_132311993.1">
    <property type="nucleotide sequence ID" value="NZ_SMAR01000018.1"/>
</dbReference>
<dbReference type="Gene3D" id="1.10.10.10">
    <property type="entry name" value="Winged helix-like DNA-binding domain superfamily/Winged helix DNA-binding domain"/>
    <property type="match status" value="1"/>
</dbReference>